<evidence type="ECO:0000256" key="7">
    <source>
        <dbReference type="SAM" id="SignalP"/>
    </source>
</evidence>
<dbReference type="PIRSF" id="PIRSF038122">
    <property type="entry name" value="COBRA"/>
    <property type="match status" value="1"/>
</dbReference>
<evidence type="ECO:0000256" key="3">
    <source>
        <dbReference type="ARBA" id="ARBA00022622"/>
    </source>
</evidence>
<evidence type="ECO:0000259" key="8">
    <source>
        <dbReference type="Pfam" id="PF25079"/>
    </source>
</evidence>
<keyword evidence="6" id="KW-0449">Lipoprotein</keyword>
<name>A0A8B8NZ65_9MYRT</name>
<keyword evidence="3" id="KW-0472">Membrane</keyword>
<feature type="signal peptide" evidence="7">
    <location>
        <begin position="1"/>
        <end position="24"/>
    </location>
</feature>
<feature type="chain" id="PRO_5034734345" evidence="7">
    <location>
        <begin position="25"/>
        <end position="383"/>
    </location>
</feature>
<protein>
    <submittedName>
        <fullName evidence="10">COBRA-like protein 5</fullName>
    </submittedName>
</protein>
<dbReference type="PANTHER" id="PTHR31673">
    <property type="entry name" value="PROTEIN COBRA"/>
    <property type="match status" value="1"/>
</dbReference>
<dbReference type="KEGG" id="rarg:115738912"/>
<dbReference type="AlphaFoldDB" id="A0A8B8NZ65"/>
<evidence type="ECO:0000256" key="4">
    <source>
        <dbReference type="ARBA" id="ARBA00022729"/>
    </source>
</evidence>
<keyword evidence="5" id="KW-0325">Glycoprotein</keyword>
<dbReference type="Pfam" id="PF25079">
    <property type="entry name" value="COB_C"/>
    <property type="match status" value="1"/>
</dbReference>
<comment type="subcellular location">
    <subcellularLocation>
        <location evidence="1">Cell membrane</location>
        <topology evidence="1">Lipid-anchor</topology>
        <topology evidence="1">GPI-anchor</topology>
    </subcellularLocation>
</comment>
<evidence type="ECO:0000313" key="9">
    <source>
        <dbReference type="Proteomes" id="UP000827889"/>
    </source>
</evidence>
<sequence length="383" mass="42490">MEATLWTPLLCLLSLMAIFTSTRGGGDPLDLNGNITLRWDVMSWTPDGYVALVNIANYQQYRTVMEPGWRLQWTWARKEVIWSTVGARPLHRGDCSSFKGNMPASCMRSPTIVDLTADVPLTDQIAGCCKGGVLLTQLQDARKSTAEFQIAVGNAGTTKKTVQMPKNYTLTVPGGRYSCSTAKIVRPTQFLSPDRRRITQALMTWQVVCRHTPPRGYKPPCCVSLSSDRGLKIPCGTCACNCKPSDARSCAPKSPVQCTNHMCPVSINWHLLSRSKGSVRWFEVSISNLNRRANYTDWILMIQHPVAQKFASADTNYWSLPPKLGSMEVVWGIKHYSRGLGPLGSGRSTAKFEISYEGSPGKWNFSSNVFFNGDRCANPPLPR</sequence>
<proteinExistence type="inferred from homology"/>
<reference evidence="9" key="1">
    <citation type="submission" date="2025-05" db="UniProtKB">
        <authorList>
            <consortium name="RefSeq"/>
        </authorList>
    </citation>
    <scope>NUCLEOTIDE SEQUENCE [LARGE SCALE GENOMIC DNA]</scope>
</reference>
<evidence type="ECO:0000256" key="1">
    <source>
        <dbReference type="ARBA" id="ARBA00004609"/>
    </source>
</evidence>
<dbReference type="GeneID" id="115738912"/>
<evidence type="ECO:0000256" key="2">
    <source>
        <dbReference type="ARBA" id="ARBA00005507"/>
    </source>
</evidence>
<dbReference type="RefSeq" id="XP_030527574.1">
    <property type="nucleotide sequence ID" value="XM_030671714.2"/>
</dbReference>
<keyword evidence="3" id="KW-0336">GPI-anchor</keyword>
<keyword evidence="9" id="KW-1185">Reference proteome</keyword>
<evidence type="ECO:0000256" key="6">
    <source>
        <dbReference type="ARBA" id="ARBA00023288"/>
    </source>
</evidence>
<dbReference type="Pfam" id="PF04833">
    <property type="entry name" value="COBRA"/>
    <property type="match status" value="1"/>
</dbReference>
<dbReference type="GO" id="GO:0010215">
    <property type="term" value="P:cellulose microfibril organization"/>
    <property type="evidence" value="ECO:0007669"/>
    <property type="project" value="InterPro"/>
</dbReference>
<dbReference type="GO" id="GO:0052324">
    <property type="term" value="P:plant-type cell wall cellulose biosynthetic process"/>
    <property type="evidence" value="ECO:0007669"/>
    <property type="project" value="TreeGrafter"/>
</dbReference>
<dbReference type="InterPro" id="IPR056900">
    <property type="entry name" value="COB_C"/>
</dbReference>
<dbReference type="GO" id="GO:0005886">
    <property type="term" value="C:plasma membrane"/>
    <property type="evidence" value="ECO:0007669"/>
    <property type="project" value="UniProtKB-SubCell"/>
</dbReference>
<gene>
    <name evidence="10" type="primary">LOC115738912</name>
</gene>
<dbReference type="OrthoDB" id="1857081at2759"/>
<dbReference type="GO" id="GO:0098552">
    <property type="term" value="C:side of membrane"/>
    <property type="evidence" value="ECO:0007669"/>
    <property type="project" value="UniProtKB-KW"/>
</dbReference>
<evidence type="ECO:0000256" key="5">
    <source>
        <dbReference type="ARBA" id="ARBA00023180"/>
    </source>
</evidence>
<evidence type="ECO:0000313" key="10">
    <source>
        <dbReference type="RefSeq" id="XP_030527574.1"/>
    </source>
</evidence>
<reference evidence="10" key="2">
    <citation type="submission" date="2025-08" db="UniProtKB">
        <authorList>
            <consortium name="RefSeq"/>
        </authorList>
    </citation>
    <scope>IDENTIFICATION</scope>
    <source>
        <tissue evidence="10">Leaf</tissue>
    </source>
</reference>
<comment type="similarity">
    <text evidence="2">Belongs to the COBRA family.</text>
</comment>
<feature type="domain" description="COBRA C-terminal" evidence="8">
    <location>
        <begin position="252"/>
        <end position="379"/>
    </location>
</feature>
<organism evidence="9 10">
    <name type="scientific">Rhodamnia argentea</name>
    <dbReference type="NCBI Taxonomy" id="178133"/>
    <lineage>
        <taxon>Eukaryota</taxon>
        <taxon>Viridiplantae</taxon>
        <taxon>Streptophyta</taxon>
        <taxon>Embryophyta</taxon>
        <taxon>Tracheophyta</taxon>
        <taxon>Spermatophyta</taxon>
        <taxon>Magnoliopsida</taxon>
        <taxon>eudicotyledons</taxon>
        <taxon>Gunneridae</taxon>
        <taxon>Pentapetalae</taxon>
        <taxon>rosids</taxon>
        <taxon>malvids</taxon>
        <taxon>Myrtales</taxon>
        <taxon>Myrtaceae</taxon>
        <taxon>Myrtoideae</taxon>
        <taxon>Myrteae</taxon>
        <taxon>Australasian group</taxon>
        <taxon>Rhodamnia</taxon>
    </lineage>
</organism>
<dbReference type="PANTHER" id="PTHR31673:SF3">
    <property type="entry name" value="COBRA-LIKE PROTEIN 4"/>
    <property type="match status" value="1"/>
</dbReference>
<accession>A0A8B8NZ65</accession>
<keyword evidence="4 7" id="KW-0732">Signal</keyword>
<dbReference type="InterPro" id="IPR006918">
    <property type="entry name" value="COBRA_pln"/>
</dbReference>
<dbReference type="Proteomes" id="UP000827889">
    <property type="component" value="Chromosome 1"/>
</dbReference>